<dbReference type="InterPro" id="IPR043128">
    <property type="entry name" value="Rev_trsase/Diguanyl_cyclase"/>
</dbReference>
<evidence type="ECO:0000256" key="15">
    <source>
        <dbReference type="ARBA" id="ARBA00022844"/>
    </source>
</evidence>
<dbReference type="InterPro" id="IPR001205">
    <property type="entry name" value="RNA-dir_pol_C"/>
</dbReference>
<keyword evidence="16" id="KW-0693">Viral RNA replication</keyword>
<dbReference type="GO" id="GO:0003723">
    <property type="term" value="F:RNA binding"/>
    <property type="evidence" value="ECO:0007669"/>
    <property type="project" value="InterPro"/>
</dbReference>
<protein>
    <recommendedName>
        <fullName evidence="3">Genome polyprotein</fullName>
    </recommendedName>
</protein>
<dbReference type="Gene3D" id="3.30.70.270">
    <property type="match status" value="2"/>
</dbReference>
<dbReference type="Pfam" id="PF03510">
    <property type="entry name" value="Peptidase_C24"/>
    <property type="match status" value="1"/>
</dbReference>
<dbReference type="GO" id="GO:0004197">
    <property type="term" value="F:cysteine-type endopeptidase activity"/>
    <property type="evidence" value="ECO:0007669"/>
    <property type="project" value="InterPro"/>
</dbReference>
<dbReference type="GO" id="GO:0019028">
    <property type="term" value="C:viral capsid"/>
    <property type="evidence" value="ECO:0007669"/>
    <property type="project" value="UniProtKB-KW"/>
</dbReference>
<dbReference type="Gene3D" id="1.10.260.110">
    <property type="match status" value="1"/>
</dbReference>
<dbReference type="Gene3D" id="3.40.50.300">
    <property type="entry name" value="P-loop containing nucleotide triphosphate hydrolases"/>
    <property type="match status" value="1"/>
</dbReference>
<evidence type="ECO:0000256" key="17">
    <source>
        <dbReference type="ARBA" id="ARBA00023200"/>
    </source>
</evidence>
<keyword evidence="5" id="KW-0191">Covalent protein-RNA linkage</keyword>
<dbReference type="EMBL" id="MF431582">
    <property type="protein sequence ID" value="ASS31108.1"/>
    <property type="molecule type" value="Genomic_RNA"/>
</dbReference>
<name>A0A223AAY2_9CALI</name>
<dbReference type="GO" id="GO:0006508">
    <property type="term" value="P:proteolysis"/>
    <property type="evidence" value="ECO:0007669"/>
    <property type="project" value="UniProtKB-KW"/>
</dbReference>
<dbReference type="SUPFAM" id="SSF88633">
    <property type="entry name" value="Positive stranded ssRNA viruses"/>
    <property type="match status" value="1"/>
</dbReference>
<evidence type="ECO:0000256" key="14">
    <source>
        <dbReference type="ARBA" id="ARBA00022840"/>
    </source>
</evidence>
<dbReference type="InterPro" id="IPR009003">
    <property type="entry name" value="Peptidase_S1_PA"/>
</dbReference>
<feature type="domain" description="SF3 helicase" evidence="25">
    <location>
        <begin position="452"/>
        <end position="607"/>
    </location>
</feature>
<evidence type="ECO:0000259" key="25">
    <source>
        <dbReference type="PROSITE" id="PS51218"/>
    </source>
</evidence>
<dbReference type="InterPro" id="IPR029053">
    <property type="entry name" value="Viral_coat"/>
</dbReference>
<evidence type="ECO:0000256" key="4">
    <source>
        <dbReference type="ARBA" id="ARBA00022484"/>
    </source>
</evidence>
<keyword evidence="7" id="KW-0167">Capsid protein</keyword>
<evidence type="ECO:0000256" key="23">
    <source>
        <dbReference type="SAM" id="MobiDB-lite"/>
    </source>
</evidence>
<feature type="compositionally biased region" description="Polar residues" evidence="23">
    <location>
        <begin position="1723"/>
        <end position="1733"/>
    </location>
</feature>
<evidence type="ECO:0000259" key="24">
    <source>
        <dbReference type="PROSITE" id="PS50507"/>
    </source>
</evidence>
<dbReference type="InterPro" id="IPR004005">
    <property type="entry name" value="Calicivirus_coat"/>
</dbReference>
<evidence type="ECO:0000256" key="6">
    <source>
        <dbReference type="ARBA" id="ARBA00022553"/>
    </source>
</evidence>
<dbReference type="SUPFAM" id="SSF50494">
    <property type="entry name" value="Trypsin-like serine proteases"/>
    <property type="match status" value="1"/>
</dbReference>
<dbReference type="InterPro" id="IPR027417">
    <property type="entry name" value="P-loop_NTPase"/>
</dbReference>
<evidence type="ECO:0000256" key="9">
    <source>
        <dbReference type="ARBA" id="ARBA00022679"/>
    </source>
</evidence>
<evidence type="ECO:0000256" key="7">
    <source>
        <dbReference type="ARBA" id="ARBA00022561"/>
    </source>
</evidence>
<dbReference type="InterPro" id="IPR000317">
    <property type="entry name" value="Peptidase_C24"/>
</dbReference>
<dbReference type="GO" id="GO:0039694">
    <property type="term" value="P:viral RNA genome replication"/>
    <property type="evidence" value="ECO:0007669"/>
    <property type="project" value="InterPro"/>
</dbReference>
<dbReference type="InterPro" id="IPR049434">
    <property type="entry name" value="VPg"/>
</dbReference>
<feature type="domain" description="RdRp catalytic" evidence="24">
    <location>
        <begin position="1442"/>
        <end position="1567"/>
    </location>
</feature>
<comment type="catalytic activity">
    <reaction evidence="22">
        <text>a ribonucleoside 5'-triphosphate + H2O = a ribonucleoside 5'-diphosphate + phosphate + H(+)</text>
        <dbReference type="Rhea" id="RHEA:23680"/>
        <dbReference type="ChEBI" id="CHEBI:15377"/>
        <dbReference type="ChEBI" id="CHEBI:15378"/>
        <dbReference type="ChEBI" id="CHEBI:43474"/>
        <dbReference type="ChEBI" id="CHEBI:57930"/>
        <dbReference type="ChEBI" id="CHEBI:61557"/>
        <dbReference type="EC" id="3.6.1.15"/>
    </reaction>
</comment>
<evidence type="ECO:0000256" key="13">
    <source>
        <dbReference type="ARBA" id="ARBA00022807"/>
    </source>
</evidence>
<sequence>MASKPYRPISLDPTFEWVVFRRCYLRVAPRETFVEDFKELEYYFTTRLCAWLKRVTRTLPRREFVEEGLLDAFNSKPVVEPNEDILFRELFGMDLQEQFPMSIHDLAKLQGEAVDALRNPGHQLRRKYTTQTLKKLVTKITRVVPVQATLQDMHERRDFERERADLFKELPLLDEEIIQKPKTYFYSMWRQVVKKGKTYFMPLVKTNGWVSKITKITDPIKDFIIAFCQAVQQEMGTDPRYLQLAWIQKLKPTVLTIILQQHKNTVSGWLATLTALVEVYSNLFDDLRKSAVTIISALSAFFDVCKDFIASVVDLIKTTFTPQGPTDLGWTAVAAGAVMILLKASGCPGVSGMWGKILKVCGGITTITAAIRGIKWLRELYEEAESKRLAKMYMARAAALIELAASREVTGVKELKELLSCFTVLIEEGAELLQKFGTSPLSGLIRTYVSELETQANNIRSTIMLDTPREVPVVIILTGPPGIGKTRLAQFIGEKFGKVSNFSVAVDHHDGYTGNPVCIWDEFDVDAKGSFVETMIGIANTAPFPLNCDRVENKGRVFTSNYVICTSNYPTSVIPENPRAPAFYRRVIILDVSSPELDEWKKKNPGKKPPSDLYKQDFSHLKLMLRPYLGYNPEGDTLDGTRVKPTQISISSLISLMQKRFKEQSGENQNLWMQVPRGAVDQASNMIKTFVYANRGVCDVLPNPASRDITETSVSKIFVSSTAPPPEFLGRHVVITGFELGDASIANSLLSMFSTSTRLTAGAQREYMYRIWNPIIHIQERSINTQNLPYVNRVIPVTSHWDFLRGLRHHLGLVSIPGMWRAFQGWRSSQGIIDFVANHMNEVTFPSNPECTVFRTGDGDVVFYTYGSYACFASPARVPYVGNPPSTIHSNVPRCMTWGETIGYLCEVVAEFALHFGPLILAATNIAYLCSRSNRDEEAKGKSKHGRGAKHAHRGGVSLSDDEYDEWRDLVRDWRKDMTVNDFLMLRERSALGMDDEDVARYRAWLEIRAMRLAGGAYTHATVIGKGGVREEIIRTAPRRAPMSARRANYEEEAPTAIVEFTHEGGHIGYGVHLGNGRVVTVTHVASSSDNVEGAPFKVQRTVGETTWVEAQLPNYPHLQIGSGRPVYYTMRLHPVVTITEGTFETPNITVHGFHVRITNGYQTRKGDCGLPYLNANRQVVGLHAGTDVQGETKLAQKVVKELPVESEFHWKGLPVIKSDLDVGGMPTGTRYHRSPAWPEQLPEETYAPAPFGAGDKRYHFTQTEMLVNALKPYTETTPGIPPSLLSRATTHVRAYLETIIGTHRSPVLTFNQAVELLEKSTSCGPFIQGLKGDYWDDETQQYTGALREHLDRAWDHAVKGIAPGNSYKLALKDELRPEEKNKEGKRRLLWGCDAATTLIAVAAFKPVAARLQVVTPMTPISVGINMDSMQMQVMNDSLRGGVLYCLDYSKWDSTQNPAVTAASLSILERFMESSPLVSCAIESLSSPAIGYLNDIKFVTKGGLPSGMPFTSVINSVNHMIYFAAGVLKAYEDHHVPYTGNVFQIETVHTYGDDCIYSVCPATASIFGSVLANLSSFGLKPTAADKTAEIKPTQTPVFLKRTFTQTPHGVRALLDINSIIRQFYWVKANRTSDPSSPPAFDRTARSAQLEAALAYASQHGPLVFDKVRDIAIKTAEGEGVVLVNTNFDLALATYNAWFIGGTAPDPERPTEGAPKLVFEMEGNGSQLPTNQNGGHLGQDVDPPGATGPTTSHVVVSNPEQPNGPAQRLEMAVATGSIQSNVPEAIRNCFAVCRTFAWNDRMPTGTFLGSLSLHPNINPYTSHLSGMWAGWGGSFEARISISGSGMFAGRIIASVIPPGVDPTSIRDPGVLPHAFVDARITDPVSFMIPDVRNVDYHRMDITEPTCSLGFWVYQPLLNPFSTTAVTTCWVSIETKPGGDFDFCLLRPPGQQMENGVSPEGLLPRRLGYTRGNRVGGLVVGMVLVADHRQVNRHFNAQSITYGWSTAPVNPMAAAIQTNHVHTGNNNSNKRNAWLSLSAENKGPLFPGIPNHFPDSCASTVMGAMDTDRHMPSTGVCGPAIGFQNNGDVYENETPAVMFATLNPLTGGTNENPVALFGSINMASLAVVRTQQDVDFTTTGFANNMNVVVEMSWEMYSGSQQIQGRVTPMDGTNFVFTSSGANTLVLWEERLLSYDGTQAILYSSQLERTAEYFQNDNVNIPPGSMAVFNVETNSASFQVGIRHDGYMVTGGTVGTHVALDAETRFQFVGILPLTATLAGPNGNSGRARRLFQ</sequence>
<evidence type="ECO:0000256" key="22">
    <source>
        <dbReference type="ARBA" id="ARBA00047631"/>
    </source>
</evidence>
<dbReference type="SUPFAM" id="SSF52540">
    <property type="entry name" value="P-loop containing nucleoside triphosphate hydrolases"/>
    <property type="match status" value="1"/>
</dbReference>
<dbReference type="CDD" id="cd23192">
    <property type="entry name" value="Caliciviridae_RdRp"/>
    <property type="match status" value="1"/>
</dbReference>
<dbReference type="InterPro" id="IPR000605">
    <property type="entry name" value="Helicase_SF3_ssDNA/RNA_vir"/>
</dbReference>
<keyword evidence="10" id="KW-0548">Nucleotidyltransferase</keyword>
<dbReference type="InterPro" id="IPR004004">
    <property type="entry name" value="Helic/Pol/Pept_Calicivir-typ"/>
</dbReference>
<evidence type="ECO:0000256" key="8">
    <source>
        <dbReference type="ARBA" id="ARBA00022670"/>
    </source>
</evidence>
<dbReference type="PROSITE" id="PS51894">
    <property type="entry name" value="CV_3CL_PRO"/>
    <property type="match status" value="1"/>
</dbReference>
<dbReference type="Pfam" id="PF20915">
    <property type="entry name" value="VPg"/>
    <property type="match status" value="1"/>
</dbReference>
<keyword evidence="4" id="KW-0696">RNA-directed RNA polymerase</keyword>
<dbReference type="Gene3D" id="2.60.120.20">
    <property type="match status" value="1"/>
</dbReference>
<dbReference type="InterPro" id="IPR043502">
    <property type="entry name" value="DNA/RNA_pol_sf"/>
</dbReference>
<keyword evidence="17" id="KW-1035">Host cytoplasm</keyword>
<keyword evidence="12" id="KW-0378">Hydrolase</keyword>
<evidence type="ECO:0000256" key="16">
    <source>
        <dbReference type="ARBA" id="ARBA00022953"/>
    </source>
</evidence>
<accession>A0A223AAY2</accession>
<evidence type="ECO:0000256" key="19">
    <source>
        <dbReference type="ARBA" id="ARBA00045380"/>
    </source>
</evidence>
<evidence type="ECO:0000256" key="21">
    <source>
        <dbReference type="ARBA" id="ARBA00046246"/>
    </source>
</evidence>
<comment type="function">
    <text evidence="18">Together with NTPase and NS4, initiates the formation of the replication complex. Induces the proliferation of the host smooth ER membranes forming long tubular structures. These remodeled membranes probably form the viral factories that contain the replication complex.</text>
</comment>
<feature type="compositionally biased region" description="Polar residues" evidence="23">
    <location>
        <begin position="1747"/>
        <end position="1760"/>
    </location>
</feature>
<keyword evidence="8" id="KW-0645">Protease</keyword>
<comment type="function">
    <text evidence="21">Probable key protein responsible for the formation of membrane alterations by the virus. Induces the formation of convoluted membranes derived from the host ER. These remodeled membranes probably form the viral factories that contain the replication complex. Together with NS2 and NTPase, initiates the formation of the replication complex.</text>
</comment>
<keyword evidence="6" id="KW-0597">Phosphoprotein</keyword>
<dbReference type="InterPro" id="IPR014759">
    <property type="entry name" value="Helicase_SF3_ssRNA_vir"/>
</dbReference>
<comment type="function">
    <text evidence="19">Displays NTPase activity, but no helicase activity. Induces the formation of convoluted membranes derived from the host ER. These remodeled membranes probably form the viral factories that contain the replication complex. Together with NS2 and NS4, initiates the formation of the replication complex.</text>
</comment>
<comment type="subcellular location">
    <subcellularLocation>
        <location evidence="1">Host cytoplasm</location>
    </subcellularLocation>
    <subcellularLocation>
        <location evidence="2">Virion</location>
    </subcellularLocation>
</comment>
<comment type="function">
    <text evidence="20">Viral genome-linked protein is covalently linked to the 5'-end of the positive-strand, negative-strand genomic RNAs and subgenomic RNA. Acts as a genome-linked replication primer. May recruit ribosome to viral RNA thereby promoting viral proteins translation. Interacts with host translation initiation complex to allow the translation of viral proteins.</text>
</comment>
<evidence type="ECO:0000256" key="11">
    <source>
        <dbReference type="ARBA" id="ARBA00022741"/>
    </source>
</evidence>
<evidence type="ECO:0000256" key="12">
    <source>
        <dbReference type="ARBA" id="ARBA00022801"/>
    </source>
</evidence>
<dbReference type="PROSITE" id="PS50507">
    <property type="entry name" value="RDRP_SSRNA_POS"/>
    <property type="match status" value="1"/>
</dbReference>
<dbReference type="InterPro" id="IPR007094">
    <property type="entry name" value="RNA-dir_pol_PSvirus"/>
</dbReference>
<feature type="domain" description="Peptidase C24" evidence="26">
    <location>
        <begin position="1054"/>
        <end position="1202"/>
    </location>
</feature>
<evidence type="ECO:0000256" key="10">
    <source>
        <dbReference type="ARBA" id="ARBA00022695"/>
    </source>
</evidence>
<evidence type="ECO:0000256" key="5">
    <source>
        <dbReference type="ARBA" id="ARBA00022520"/>
    </source>
</evidence>
<dbReference type="SUPFAM" id="SSF56672">
    <property type="entry name" value="DNA/RNA polymerases"/>
    <property type="match status" value="1"/>
</dbReference>
<evidence type="ECO:0000256" key="20">
    <source>
        <dbReference type="ARBA" id="ARBA00046180"/>
    </source>
</evidence>
<evidence type="ECO:0000256" key="18">
    <source>
        <dbReference type="ARBA" id="ARBA00045264"/>
    </source>
</evidence>
<evidence type="ECO:0000313" key="27">
    <source>
        <dbReference type="EMBL" id="ASS31108.1"/>
    </source>
</evidence>
<dbReference type="Gene3D" id="1.20.960.20">
    <property type="match status" value="1"/>
</dbReference>
<keyword evidence="9" id="KW-0808">Transferase</keyword>
<dbReference type="PRINTS" id="PR00916">
    <property type="entry name" value="2CENDOPTASE"/>
</dbReference>
<dbReference type="GO" id="GO:0003968">
    <property type="term" value="F:RNA-directed RNA polymerase activity"/>
    <property type="evidence" value="ECO:0007669"/>
    <property type="project" value="UniProtKB-KW"/>
</dbReference>
<dbReference type="InterPro" id="IPR033703">
    <property type="entry name" value="Rhv-like"/>
</dbReference>
<organism evidence="27">
    <name type="scientific">Sapovirus Hu/GI.2/Dublin/2016/IRL</name>
    <dbReference type="NCBI Taxonomy" id="2024723"/>
    <lineage>
        <taxon>Viruses</taxon>
        <taxon>Riboviria</taxon>
        <taxon>Orthornavirae</taxon>
        <taxon>Pisuviricota</taxon>
        <taxon>Pisoniviricetes</taxon>
        <taxon>Picornavirales</taxon>
        <taxon>Caliciviridae</taxon>
        <taxon>Sapovirus</taxon>
        <taxon>Sapovirus sapporoense</taxon>
        <taxon>Sapporo virus</taxon>
    </lineage>
</organism>
<dbReference type="Pfam" id="PF00915">
    <property type="entry name" value="Calici_coat"/>
    <property type="match status" value="1"/>
</dbReference>
<dbReference type="PRINTS" id="PR00918">
    <property type="entry name" value="CALICVIRUSNS"/>
</dbReference>
<dbReference type="PROSITE" id="PS51218">
    <property type="entry name" value="SF3_HELICASE_2"/>
    <property type="match status" value="1"/>
</dbReference>
<keyword evidence="13" id="KW-0788">Thiol protease</keyword>
<feature type="region of interest" description="Disordered" evidence="23">
    <location>
        <begin position="1722"/>
        <end position="1764"/>
    </location>
</feature>
<dbReference type="GO" id="GO:0017111">
    <property type="term" value="F:ribonucleoside triphosphate phosphatase activity"/>
    <property type="evidence" value="ECO:0007669"/>
    <property type="project" value="UniProtKB-EC"/>
</dbReference>
<evidence type="ECO:0000259" key="26">
    <source>
        <dbReference type="PROSITE" id="PS51894"/>
    </source>
</evidence>
<dbReference type="GO" id="GO:0030430">
    <property type="term" value="C:host cell cytoplasm"/>
    <property type="evidence" value="ECO:0007669"/>
    <property type="project" value="UniProtKB-SubCell"/>
</dbReference>
<keyword evidence="14" id="KW-0067">ATP-binding</keyword>
<dbReference type="GO" id="GO:0006351">
    <property type="term" value="P:DNA-templated transcription"/>
    <property type="evidence" value="ECO:0007669"/>
    <property type="project" value="InterPro"/>
</dbReference>
<dbReference type="Gene3D" id="6.10.250.3230">
    <property type="match status" value="1"/>
</dbReference>
<evidence type="ECO:0000256" key="2">
    <source>
        <dbReference type="ARBA" id="ARBA00004328"/>
    </source>
</evidence>
<keyword evidence="15" id="KW-0946">Virion</keyword>
<evidence type="ECO:0000256" key="3">
    <source>
        <dbReference type="ARBA" id="ARBA00020107"/>
    </source>
</evidence>
<evidence type="ECO:0000256" key="1">
    <source>
        <dbReference type="ARBA" id="ARBA00004192"/>
    </source>
</evidence>
<dbReference type="Pfam" id="PF00680">
    <property type="entry name" value="RdRP_1"/>
    <property type="match status" value="1"/>
</dbReference>
<dbReference type="GO" id="GO:0003724">
    <property type="term" value="F:RNA helicase activity"/>
    <property type="evidence" value="ECO:0007669"/>
    <property type="project" value="InterPro"/>
</dbReference>
<proteinExistence type="predicted"/>
<dbReference type="GO" id="GO:0005524">
    <property type="term" value="F:ATP binding"/>
    <property type="evidence" value="ECO:0007669"/>
    <property type="project" value="UniProtKB-KW"/>
</dbReference>
<dbReference type="CDD" id="cd00205">
    <property type="entry name" value="rhv_like"/>
    <property type="match status" value="1"/>
</dbReference>
<dbReference type="Pfam" id="PF00910">
    <property type="entry name" value="RNA_helicase"/>
    <property type="match status" value="1"/>
</dbReference>
<reference evidence="27" key="1">
    <citation type="submission" date="2017-07" db="EMBL/GenBank/DDBJ databases">
        <authorList>
            <person name="Yang Z."/>
            <person name="O'Gorman J."/>
            <person name="De Gascun C."/>
            <person name="Bennett C."/>
            <person name="Elkins C.A."/>
            <person name="Kulka M."/>
            <person name="Coughlan S."/>
        </authorList>
    </citation>
    <scope>NUCLEOTIDE SEQUENCE</scope>
    <source>
        <strain evidence="27">Hu/GI.2/2016/IRL</strain>
    </source>
</reference>
<keyword evidence="11" id="KW-0547">Nucleotide-binding</keyword>